<dbReference type="AlphaFoldDB" id="A0A1F6D8M8"/>
<evidence type="ECO:0000256" key="1">
    <source>
        <dbReference type="SAM" id="MobiDB-lite"/>
    </source>
</evidence>
<protein>
    <recommendedName>
        <fullName evidence="5">Baseplate protein J-like domain-containing protein</fullName>
    </recommendedName>
</protein>
<feature type="compositionally biased region" description="Basic and acidic residues" evidence="1">
    <location>
        <begin position="33"/>
        <end position="51"/>
    </location>
</feature>
<evidence type="ECO:0000256" key="2">
    <source>
        <dbReference type="SAM" id="Phobius"/>
    </source>
</evidence>
<reference evidence="3 4" key="1">
    <citation type="journal article" date="2016" name="Nat. Commun.">
        <title>Thousands of microbial genomes shed light on interconnected biogeochemical processes in an aquifer system.</title>
        <authorList>
            <person name="Anantharaman K."/>
            <person name="Brown C.T."/>
            <person name="Hug L.A."/>
            <person name="Sharon I."/>
            <person name="Castelle C.J."/>
            <person name="Probst A.J."/>
            <person name="Thomas B.C."/>
            <person name="Singh A."/>
            <person name="Wilkins M.J."/>
            <person name="Karaoz U."/>
            <person name="Brodie E.L."/>
            <person name="Williams K.H."/>
            <person name="Hubbard S.S."/>
            <person name="Banfield J.F."/>
        </authorList>
    </citation>
    <scope>NUCLEOTIDE SEQUENCE [LARGE SCALE GENOMIC DNA]</scope>
</reference>
<organism evidence="3 4">
    <name type="scientific">Candidatus Kaiserbacteria bacterium RIFCSPHIGHO2_01_FULL_55_17</name>
    <dbReference type="NCBI Taxonomy" id="1798484"/>
    <lineage>
        <taxon>Bacteria</taxon>
        <taxon>Candidatus Kaiseribacteriota</taxon>
    </lineage>
</organism>
<dbReference type="EMBL" id="MFKX01000029">
    <property type="protein sequence ID" value="OGG57362.1"/>
    <property type="molecule type" value="Genomic_DNA"/>
</dbReference>
<comment type="caution">
    <text evidence="3">The sequence shown here is derived from an EMBL/GenBank/DDBJ whole genome shotgun (WGS) entry which is preliminary data.</text>
</comment>
<name>A0A1F6D8M8_9BACT</name>
<feature type="region of interest" description="Disordered" evidence="1">
    <location>
        <begin position="1"/>
        <end position="78"/>
    </location>
</feature>
<sequence length="456" mass="49479">MSAKDYFEDITPPGPQAPRPRVEPPAQSTVSSFEEHDAPVPERSEGAEKSIRNIQVPARPRRMTEMRENSSPPPPRKTSRMWLWGGVVVAFLILGAIGLIALRPTTITVIPRSHAVLFDETARFTAYPAGMAATGTLQFTLETNVFDDSQVVPAEGMEHVEERASGQVIVYNEYSASPVKLLKNTRFATPDGLIFRAPAEVVIPGRKGTTPGQIEVTIFADSAGEKYNVGPISRFTLPGLKSSPDMYAKVYARSSTQMHGGFSGERPAAAPGAVDAAKAEIRGRLEEKARETVRARSDGTFAFFGLARLTFESLPPTAEEGGVRLHERLQMELPVFQADSFANIVAESVSADAEPGSTVLKPGAPFSAHPIATTSSLVDAPLIFNLEGMARLVWRVDTNELATSLAGREEAAFQTIVANFTGIEEAHARIEPFWKREFPADPTALKIVVQEPKDAQ</sequence>
<dbReference type="Proteomes" id="UP000177958">
    <property type="component" value="Unassembled WGS sequence"/>
</dbReference>
<keyword evidence="2" id="KW-0472">Membrane</keyword>
<feature type="transmembrane region" description="Helical" evidence="2">
    <location>
        <begin position="81"/>
        <end position="102"/>
    </location>
</feature>
<evidence type="ECO:0008006" key="5">
    <source>
        <dbReference type="Google" id="ProtNLM"/>
    </source>
</evidence>
<keyword evidence="2" id="KW-1133">Transmembrane helix</keyword>
<keyword evidence="2" id="KW-0812">Transmembrane</keyword>
<accession>A0A1F6D8M8</accession>
<evidence type="ECO:0000313" key="3">
    <source>
        <dbReference type="EMBL" id="OGG57362.1"/>
    </source>
</evidence>
<proteinExistence type="predicted"/>
<gene>
    <name evidence="3" type="ORF">A2853_02495</name>
</gene>
<evidence type="ECO:0000313" key="4">
    <source>
        <dbReference type="Proteomes" id="UP000177958"/>
    </source>
</evidence>